<sequence>MLRTVAGAALAVVACSLFSLGGGSVAQAAPQFPNNSASQGQCQYLAGQIAELTARSQRADTAQKANRLQNQADQLAQQAANTGCDS</sequence>
<evidence type="ECO:0000313" key="4">
    <source>
        <dbReference type="Proteomes" id="UP000322244"/>
    </source>
</evidence>
<keyword evidence="2" id="KW-0732">Signal</keyword>
<feature type="region of interest" description="Disordered" evidence="1">
    <location>
        <begin position="58"/>
        <end position="86"/>
    </location>
</feature>
<keyword evidence="4" id="KW-1185">Reference proteome</keyword>
<dbReference type="AlphaFoldDB" id="A0A5A7SK84"/>
<dbReference type="RefSeq" id="WP_149428386.1">
    <property type="nucleotide sequence ID" value="NZ_VLNY01000001.1"/>
</dbReference>
<organism evidence="3 4">
    <name type="scientific">Antrihabitans cavernicola</name>
    <dbReference type="NCBI Taxonomy" id="2495913"/>
    <lineage>
        <taxon>Bacteria</taxon>
        <taxon>Bacillati</taxon>
        <taxon>Actinomycetota</taxon>
        <taxon>Actinomycetes</taxon>
        <taxon>Mycobacteriales</taxon>
        <taxon>Nocardiaceae</taxon>
        <taxon>Antrihabitans</taxon>
    </lineage>
</organism>
<accession>A0A5A7SK84</accession>
<gene>
    <name evidence="3" type="ORF">FOY51_01260</name>
</gene>
<evidence type="ECO:0000313" key="3">
    <source>
        <dbReference type="EMBL" id="KAA0024611.1"/>
    </source>
</evidence>
<feature type="compositionally biased region" description="Low complexity" evidence="1">
    <location>
        <begin position="65"/>
        <end position="86"/>
    </location>
</feature>
<dbReference type="EMBL" id="VLNY01000001">
    <property type="protein sequence ID" value="KAA0024611.1"/>
    <property type="molecule type" value="Genomic_DNA"/>
</dbReference>
<name>A0A5A7SK84_9NOCA</name>
<reference evidence="3 4" key="1">
    <citation type="submission" date="2019-07" db="EMBL/GenBank/DDBJ databases">
        <title>Rhodococcus cavernicolus sp. nov., isolated from a cave.</title>
        <authorList>
            <person name="Lee S.D."/>
        </authorList>
    </citation>
    <scope>NUCLEOTIDE SEQUENCE [LARGE SCALE GENOMIC DNA]</scope>
    <source>
        <strain evidence="3 4">C1-24</strain>
    </source>
</reference>
<protein>
    <recommendedName>
        <fullName evidence="5">DUF732 domain-containing protein</fullName>
    </recommendedName>
</protein>
<comment type="caution">
    <text evidence="3">The sequence shown here is derived from an EMBL/GenBank/DDBJ whole genome shotgun (WGS) entry which is preliminary data.</text>
</comment>
<evidence type="ECO:0000256" key="1">
    <source>
        <dbReference type="SAM" id="MobiDB-lite"/>
    </source>
</evidence>
<proteinExistence type="predicted"/>
<dbReference type="Proteomes" id="UP000322244">
    <property type="component" value="Unassembled WGS sequence"/>
</dbReference>
<feature type="signal peptide" evidence="2">
    <location>
        <begin position="1"/>
        <end position="28"/>
    </location>
</feature>
<feature type="chain" id="PRO_5022813927" description="DUF732 domain-containing protein" evidence="2">
    <location>
        <begin position="29"/>
        <end position="86"/>
    </location>
</feature>
<evidence type="ECO:0000256" key="2">
    <source>
        <dbReference type="SAM" id="SignalP"/>
    </source>
</evidence>
<dbReference type="PROSITE" id="PS51257">
    <property type="entry name" value="PROKAR_LIPOPROTEIN"/>
    <property type="match status" value="1"/>
</dbReference>
<evidence type="ECO:0008006" key="5">
    <source>
        <dbReference type="Google" id="ProtNLM"/>
    </source>
</evidence>